<dbReference type="SUPFAM" id="SSF109604">
    <property type="entry name" value="HD-domain/PDEase-like"/>
    <property type="match status" value="1"/>
</dbReference>
<dbReference type="SMART" id="SM00471">
    <property type="entry name" value="HDc"/>
    <property type="match status" value="1"/>
</dbReference>
<dbReference type="Pfam" id="PF13487">
    <property type="entry name" value="HD_5"/>
    <property type="match status" value="1"/>
</dbReference>
<accession>A0A918N7V5</accession>
<organism evidence="3 4">
    <name type="scientific">Saccharospirillum salsuginis</name>
    <dbReference type="NCBI Taxonomy" id="418750"/>
    <lineage>
        <taxon>Bacteria</taxon>
        <taxon>Pseudomonadati</taxon>
        <taxon>Pseudomonadota</taxon>
        <taxon>Gammaproteobacteria</taxon>
        <taxon>Oceanospirillales</taxon>
        <taxon>Saccharospirillaceae</taxon>
        <taxon>Saccharospirillum</taxon>
    </lineage>
</organism>
<name>A0A918N7V5_9GAMM</name>
<dbReference type="InterPro" id="IPR006675">
    <property type="entry name" value="HDIG_dom"/>
</dbReference>
<proteinExistence type="predicted"/>
<dbReference type="GO" id="GO:0008081">
    <property type="term" value="F:phosphoric diester hydrolase activity"/>
    <property type="evidence" value="ECO:0007669"/>
    <property type="project" value="UniProtKB-ARBA"/>
</dbReference>
<dbReference type="CDD" id="cd00077">
    <property type="entry name" value="HDc"/>
    <property type="match status" value="1"/>
</dbReference>
<dbReference type="NCBIfam" id="TIGR00277">
    <property type="entry name" value="HDIG"/>
    <property type="match status" value="1"/>
</dbReference>
<dbReference type="InterPro" id="IPR021812">
    <property type="entry name" value="DUF3391"/>
</dbReference>
<dbReference type="AlphaFoldDB" id="A0A918N7V5"/>
<gene>
    <name evidence="3" type="ORF">GCM10007392_14930</name>
</gene>
<evidence type="ECO:0000313" key="3">
    <source>
        <dbReference type="EMBL" id="GGX48786.1"/>
    </source>
</evidence>
<dbReference type="PANTHER" id="PTHR43155">
    <property type="entry name" value="CYCLIC DI-GMP PHOSPHODIESTERASE PA4108-RELATED"/>
    <property type="match status" value="1"/>
</dbReference>
<feature type="region of interest" description="Disordered" evidence="1">
    <location>
        <begin position="96"/>
        <end position="115"/>
    </location>
</feature>
<evidence type="ECO:0000313" key="4">
    <source>
        <dbReference type="Proteomes" id="UP000626148"/>
    </source>
</evidence>
<dbReference type="PROSITE" id="PS51832">
    <property type="entry name" value="HD_GYP"/>
    <property type="match status" value="1"/>
</dbReference>
<evidence type="ECO:0000256" key="1">
    <source>
        <dbReference type="SAM" id="MobiDB-lite"/>
    </source>
</evidence>
<keyword evidence="4" id="KW-1185">Reference proteome</keyword>
<comment type="caution">
    <text evidence="3">The sequence shown here is derived from an EMBL/GenBank/DDBJ whole genome shotgun (WGS) entry which is preliminary data.</text>
</comment>
<protein>
    <submittedName>
        <fullName evidence="3">HD family phosphohydrolase</fullName>
    </submittedName>
</protein>
<dbReference type="PANTHER" id="PTHR43155:SF2">
    <property type="entry name" value="CYCLIC DI-GMP PHOSPHODIESTERASE PA4108"/>
    <property type="match status" value="1"/>
</dbReference>
<reference evidence="3" key="1">
    <citation type="journal article" date="2014" name="Int. J. Syst. Evol. Microbiol.">
        <title>Complete genome sequence of Corynebacterium casei LMG S-19264T (=DSM 44701T), isolated from a smear-ripened cheese.</title>
        <authorList>
            <consortium name="US DOE Joint Genome Institute (JGI-PGF)"/>
            <person name="Walter F."/>
            <person name="Albersmeier A."/>
            <person name="Kalinowski J."/>
            <person name="Ruckert C."/>
        </authorList>
    </citation>
    <scope>NUCLEOTIDE SEQUENCE</scope>
    <source>
        <strain evidence="3">KCTC 22169</strain>
    </source>
</reference>
<dbReference type="InterPro" id="IPR037522">
    <property type="entry name" value="HD_GYP_dom"/>
</dbReference>
<dbReference type="Gene3D" id="1.10.3210.10">
    <property type="entry name" value="Hypothetical protein af1432"/>
    <property type="match status" value="1"/>
</dbReference>
<dbReference type="EMBL" id="BMXR01000003">
    <property type="protein sequence ID" value="GGX48786.1"/>
    <property type="molecule type" value="Genomic_DNA"/>
</dbReference>
<dbReference type="Pfam" id="PF11871">
    <property type="entry name" value="DUF3391"/>
    <property type="match status" value="1"/>
</dbReference>
<sequence length="446" mass="49891">MVEWLGLRNRGAPLIEPDVMIHSQSSTPVGPLWENQSRIDPRHVQMGHFVARLDKPWEDSPFMMQGVLVDNEDTKLWLVRHCAWVVIDLERSLNKAPPTSHARITPGGRQPSDRDAITHPVNILRRARVDRKTMKAALRGYIALDKQARRLIKAFAEGGQLDVHTARSVVKELSSAMEHNLAAMVWLTRIKQQDNYTAEHCINVAILAMGLAHALEWKQPDIELAGVAGLLHDLGKMKLDTSILNKVEQLTPEEFEHLKSHALVGYELLSEDPDVSENITQAVRDHHERPDGHGYPHGKHGAEISPLSSLVAIVDAYDAITSHRVYDAARSHHEALGILWQQRGKQFDKDMVEVFIQFMGWVTPGTLVRLSNNQLAIVVQAKPGQRLLPVVRLLDPSNDGYALGETCDLSTRLTPEGDMQLRIAQVLPDGAEGVDMVRMSADYIAR</sequence>
<evidence type="ECO:0000259" key="2">
    <source>
        <dbReference type="PROSITE" id="PS51832"/>
    </source>
</evidence>
<feature type="domain" description="HD-GYP" evidence="2">
    <location>
        <begin position="175"/>
        <end position="371"/>
    </location>
</feature>
<reference evidence="3" key="2">
    <citation type="submission" date="2020-09" db="EMBL/GenBank/DDBJ databases">
        <authorList>
            <person name="Sun Q."/>
            <person name="Kim S."/>
        </authorList>
    </citation>
    <scope>NUCLEOTIDE SEQUENCE</scope>
    <source>
        <strain evidence="3">KCTC 22169</strain>
    </source>
</reference>
<dbReference type="Proteomes" id="UP000626148">
    <property type="component" value="Unassembled WGS sequence"/>
</dbReference>
<dbReference type="InterPro" id="IPR003607">
    <property type="entry name" value="HD/PDEase_dom"/>
</dbReference>